<evidence type="ECO:0000259" key="2">
    <source>
        <dbReference type="Pfam" id="PF13477"/>
    </source>
</evidence>
<dbReference type="Pfam" id="PF13477">
    <property type="entry name" value="Glyco_trans_4_2"/>
    <property type="match status" value="1"/>
</dbReference>
<name>A0A1F6VEF5_9BACT</name>
<evidence type="ECO:0000259" key="1">
    <source>
        <dbReference type="Pfam" id="PF00534"/>
    </source>
</evidence>
<organism evidence="3 4">
    <name type="scientific">Candidatus Nomurabacteria bacterium RIFCSPHIGHO2_01_FULL_42_15</name>
    <dbReference type="NCBI Taxonomy" id="1801742"/>
    <lineage>
        <taxon>Bacteria</taxon>
        <taxon>Candidatus Nomuraibacteriota</taxon>
    </lineage>
</organism>
<evidence type="ECO:0008006" key="5">
    <source>
        <dbReference type="Google" id="ProtNLM"/>
    </source>
</evidence>
<feature type="domain" description="Glycosyl transferase family 1" evidence="1">
    <location>
        <begin position="195"/>
        <end position="360"/>
    </location>
</feature>
<dbReference type="AlphaFoldDB" id="A0A1F6VEF5"/>
<gene>
    <name evidence="3" type="ORF">A2738_03930</name>
</gene>
<dbReference type="GO" id="GO:0016757">
    <property type="term" value="F:glycosyltransferase activity"/>
    <property type="evidence" value="ECO:0007669"/>
    <property type="project" value="InterPro"/>
</dbReference>
<dbReference type="InterPro" id="IPR028098">
    <property type="entry name" value="Glyco_trans_4-like_N"/>
</dbReference>
<reference evidence="3 4" key="1">
    <citation type="journal article" date="2016" name="Nat. Commun.">
        <title>Thousands of microbial genomes shed light on interconnected biogeochemical processes in an aquifer system.</title>
        <authorList>
            <person name="Anantharaman K."/>
            <person name="Brown C.T."/>
            <person name="Hug L.A."/>
            <person name="Sharon I."/>
            <person name="Castelle C.J."/>
            <person name="Probst A.J."/>
            <person name="Thomas B.C."/>
            <person name="Singh A."/>
            <person name="Wilkins M.J."/>
            <person name="Karaoz U."/>
            <person name="Brodie E.L."/>
            <person name="Williams K.H."/>
            <person name="Hubbard S.S."/>
            <person name="Banfield J.F."/>
        </authorList>
    </citation>
    <scope>NUCLEOTIDE SEQUENCE [LARGE SCALE GENOMIC DNA]</scope>
</reference>
<dbReference type="Gene3D" id="3.40.50.2000">
    <property type="entry name" value="Glycogen Phosphorylase B"/>
    <property type="match status" value="2"/>
</dbReference>
<dbReference type="Proteomes" id="UP000178235">
    <property type="component" value="Unassembled WGS sequence"/>
</dbReference>
<dbReference type="PANTHER" id="PTHR12526">
    <property type="entry name" value="GLYCOSYLTRANSFERASE"/>
    <property type="match status" value="1"/>
</dbReference>
<dbReference type="Pfam" id="PF00534">
    <property type="entry name" value="Glycos_transf_1"/>
    <property type="match status" value="1"/>
</dbReference>
<dbReference type="EMBL" id="MFTS01000007">
    <property type="protein sequence ID" value="OGI67968.1"/>
    <property type="molecule type" value="Genomic_DNA"/>
</dbReference>
<protein>
    <recommendedName>
        <fullName evidence="5">Glycosyl transferase family 1</fullName>
    </recommendedName>
</protein>
<dbReference type="InterPro" id="IPR001296">
    <property type="entry name" value="Glyco_trans_1"/>
</dbReference>
<proteinExistence type="predicted"/>
<accession>A0A1F6VEF5</accession>
<evidence type="ECO:0000313" key="4">
    <source>
        <dbReference type="Proteomes" id="UP000178235"/>
    </source>
</evidence>
<feature type="domain" description="Glycosyltransferase subfamily 4-like N-terminal" evidence="2">
    <location>
        <begin position="8"/>
        <end position="137"/>
    </location>
</feature>
<dbReference type="CDD" id="cd03808">
    <property type="entry name" value="GT4_CapM-like"/>
    <property type="match status" value="1"/>
</dbReference>
<evidence type="ECO:0000313" key="3">
    <source>
        <dbReference type="EMBL" id="OGI67968.1"/>
    </source>
</evidence>
<dbReference type="SUPFAM" id="SSF53756">
    <property type="entry name" value="UDP-Glycosyltransferase/glycogen phosphorylase"/>
    <property type="match status" value="1"/>
</dbReference>
<sequence length="390" mass="44315">MQTKSQTKVCHIATVDIALRFLLLNQLLFLKNKGYDISAVCSPGPWVSEIERSGIRVKQISMTRRITPLRDFTALVRLIQYFREQKPDVVHTHTPKAGFLGTLAARLARIPIIIHTNHGFYFHENSSWLHKQIFMWMECIIASNAHLVFSVNKEDIVVAGEKHIAGPNKMKYFGGWVNIDKYNPNRFSKEFVISKKKELGIPDGVPVVGIVARLVREKGYFDLFEAMRTVVLKFPSALLVSVGFTEPEKKDGFQPEIASKYGIENNTLFLGKRTDVDEILPVMDVFTLPSWREGIGTSILEASAMELPVVVTNVRGCREAVDDGITGKLVPHKNGDMLGEALISMLEHPKEAKFMGKAGRLKMEKEFDERIVFERLDREYKRLIQTKLKK</sequence>
<comment type="caution">
    <text evidence="3">The sequence shown here is derived from an EMBL/GenBank/DDBJ whole genome shotgun (WGS) entry which is preliminary data.</text>
</comment>
<dbReference type="PANTHER" id="PTHR12526:SF638">
    <property type="entry name" value="SPORE COAT PROTEIN SA"/>
    <property type="match status" value="1"/>
</dbReference>